<feature type="region of interest" description="Disordered" evidence="8">
    <location>
        <begin position="1"/>
        <end position="22"/>
    </location>
</feature>
<sequence>MSRSSTPKSCKPTGSGRAGLKRRLSASLQPGGVAGRLHSCRSGILKLARRAGVMRIGKGVMDDAADGVLLAFREFLEPVINNAITIMEHTRRMIVTPNDVAMALKQRGITLYSDKADWTYGFYNRQRVRSRVAGTHLTQAHLQKAAEHFAASQAGSAPAGGEQSMRSVQQEAPVSVQRPAAPQPQLERAPQQSPAPSAAHSAAAAAVAGVPTPQAQRPAEQQVAQQQPEEQAGGAAAAVPAAAAKGISEELPALPASVAPQERRLSGVPTPAVVTEARAAEIQNWMAEEMIELQKMTDQLGIRVHDLRRVMVAKHGCHAAEVQHVLFCLEKLDRIMCEEGVIYPCA</sequence>
<dbReference type="GO" id="GO:0003677">
    <property type="term" value="F:DNA binding"/>
    <property type="evidence" value="ECO:0007669"/>
    <property type="project" value="UniProtKB-KW"/>
</dbReference>
<evidence type="ECO:0000256" key="3">
    <source>
        <dbReference type="ARBA" id="ARBA00006564"/>
    </source>
</evidence>
<reference evidence="10 11" key="1">
    <citation type="journal article" date="2018" name="Plant J.">
        <title>Genome sequences of Chlorella sorokiniana UTEX 1602 and Micractinium conductrix SAG 241.80: implications to maltose excretion by a green alga.</title>
        <authorList>
            <person name="Arriola M.B."/>
            <person name="Velmurugan N."/>
            <person name="Zhang Y."/>
            <person name="Plunkett M.H."/>
            <person name="Hondzo H."/>
            <person name="Barney B.M."/>
        </authorList>
    </citation>
    <scope>NUCLEOTIDE SEQUENCE [LARGE SCALE GENOMIC DNA]</scope>
    <source>
        <strain evidence="10">1602</strain>
        <strain evidence="11">UTEX 1602</strain>
    </source>
</reference>
<keyword evidence="11" id="KW-1185">Reference proteome</keyword>
<dbReference type="AlphaFoldDB" id="A0A2P6TQU4"/>
<dbReference type="SUPFAM" id="SSF47113">
    <property type="entry name" value="Histone-fold"/>
    <property type="match status" value="1"/>
</dbReference>
<accession>A0A2P6TQU4</accession>
<proteinExistence type="inferred from homology"/>
<keyword evidence="6" id="KW-0539">Nucleus</keyword>
<evidence type="ECO:0000256" key="1">
    <source>
        <dbReference type="ARBA" id="ARBA00004123"/>
    </source>
</evidence>
<dbReference type="InterPro" id="IPR009072">
    <property type="entry name" value="Histone-fold"/>
</dbReference>
<dbReference type="Proteomes" id="UP000239899">
    <property type="component" value="Unassembled WGS sequence"/>
</dbReference>
<evidence type="ECO:0000256" key="5">
    <source>
        <dbReference type="ARBA" id="ARBA00023125"/>
    </source>
</evidence>
<evidence type="ECO:0000313" key="10">
    <source>
        <dbReference type="EMBL" id="PRW56442.1"/>
    </source>
</evidence>
<dbReference type="GO" id="GO:0046982">
    <property type="term" value="F:protein heterodimerization activity"/>
    <property type="evidence" value="ECO:0007669"/>
    <property type="project" value="InterPro"/>
</dbReference>
<evidence type="ECO:0000256" key="4">
    <source>
        <dbReference type="ARBA" id="ARBA00022454"/>
    </source>
</evidence>
<protein>
    <submittedName>
        <fullName evidence="10">Histone H4</fullName>
    </submittedName>
</protein>
<organism evidence="10 11">
    <name type="scientific">Chlorella sorokiniana</name>
    <name type="common">Freshwater green alga</name>
    <dbReference type="NCBI Taxonomy" id="3076"/>
    <lineage>
        <taxon>Eukaryota</taxon>
        <taxon>Viridiplantae</taxon>
        <taxon>Chlorophyta</taxon>
        <taxon>core chlorophytes</taxon>
        <taxon>Trebouxiophyceae</taxon>
        <taxon>Chlorellales</taxon>
        <taxon>Chlorellaceae</taxon>
        <taxon>Chlorella clade</taxon>
        <taxon>Chlorella</taxon>
    </lineage>
</organism>
<evidence type="ECO:0000256" key="2">
    <source>
        <dbReference type="ARBA" id="ARBA00004286"/>
    </source>
</evidence>
<reference evidence="10" key="2">
    <citation type="submission" date="2018-02" db="EMBL/GenBank/DDBJ databases">
        <authorList>
            <person name="Cohen D.B."/>
            <person name="Kent A.D."/>
        </authorList>
    </citation>
    <scope>NUCLEOTIDE SEQUENCE</scope>
    <source>
        <strain evidence="10">1602</strain>
    </source>
</reference>
<feature type="region of interest" description="Disordered" evidence="8">
    <location>
        <begin position="148"/>
        <end position="238"/>
    </location>
</feature>
<evidence type="ECO:0000256" key="6">
    <source>
        <dbReference type="ARBA" id="ARBA00023242"/>
    </source>
</evidence>
<dbReference type="EMBL" id="LHPG02000008">
    <property type="protein sequence ID" value="PRW56442.1"/>
    <property type="molecule type" value="Genomic_DNA"/>
</dbReference>
<gene>
    <name evidence="10" type="ORF">C2E21_4511</name>
    <name evidence="9" type="ORF">C2E21_9579</name>
</gene>
<evidence type="ECO:0000313" key="11">
    <source>
        <dbReference type="Proteomes" id="UP000239899"/>
    </source>
</evidence>
<comment type="subcellular location">
    <subcellularLocation>
        <location evidence="2">Chromosome</location>
    </subcellularLocation>
    <subcellularLocation>
        <location evidence="1">Nucleus</location>
    </subcellularLocation>
</comment>
<comment type="caution">
    <text evidence="10">The sequence shown here is derived from an EMBL/GenBank/DDBJ whole genome shotgun (WGS) entry which is preliminary data.</text>
</comment>
<dbReference type="Gene3D" id="1.10.20.10">
    <property type="entry name" value="Histone, subunit A"/>
    <property type="match status" value="1"/>
</dbReference>
<dbReference type="GO" id="GO:0030527">
    <property type="term" value="F:structural constituent of chromatin"/>
    <property type="evidence" value="ECO:0007669"/>
    <property type="project" value="InterPro"/>
</dbReference>
<dbReference type="GO" id="GO:0005634">
    <property type="term" value="C:nucleus"/>
    <property type="evidence" value="ECO:0007669"/>
    <property type="project" value="UniProtKB-SubCell"/>
</dbReference>
<comment type="similarity">
    <text evidence="3">Belongs to the histone H4 family.</text>
</comment>
<dbReference type="OrthoDB" id="506793at2759"/>
<keyword evidence="4" id="KW-0158">Chromosome</keyword>
<feature type="compositionally biased region" description="Low complexity" evidence="8">
    <location>
        <begin position="150"/>
        <end position="164"/>
    </location>
</feature>
<feature type="compositionally biased region" description="Low complexity" evidence="8">
    <location>
        <begin position="189"/>
        <end position="238"/>
    </location>
</feature>
<dbReference type="InterPro" id="IPR001951">
    <property type="entry name" value="Histone_H4"/>
</dbReference>
<name>A0A2P6TQU4_CHLSO</name>
<keyword evidence="5" id="KW-0238">DNA-binding</keyword>
<keyword evidence="7" id="KW-0544">Nucleosome core</keyword>
<dbReference type="EMBL" id="LHPG02000116">
    <property type="protein sequence ID" value="PRW05687.1"/>
    <property type="molecule type" value="Genomic_DNA"/>
</dbReference>
<evidence type="ECO:0000256" key="8">
    <source>
        <dbReference type="SAM" id="MobiDB-lite"/>
    </source>
</evidence>
<dbReference type="CDD" id="cd22912">
    <property type="entry name" value="HFD_H4"/>
    <property type="match status" value="1"/>
</dbReference>
<dbReference type="STRING" id="3076.A0A2P6TQU4"/>
<dbReference type="GO" id="GO:0000786">
    <property type="term" value="C:nucleosome"/>
    <property type="evidence" value="ECO:0007669"/>
    <property type="project" value="UniProtKB-KW"/>
</dbReference>
<evidence type="ECO:0000256" key="7">
    <source>
        <dbReference type="ARBA" id="ARBA00023269"/>
    </source>
</evidence>
<evidence type="ECO:0000313" key="9">
    <source>
        <dbReference type="EMBL" id="PRW05687.1"/>
    </source>
</evidence>